<evidence type="ECO:0000313" key="5">
    <source>
        <dbReference type="WBParaSite" id="DME_0000769801-mRNA-1"/>
    </source>
</evidence>
<dbReference type="EMBL" id="UYYG01001203">
    <property type="protein sequence ID" value="VDN60159.1"/>
    <property type="molecule type" value="Genomic_DNA"/>
</dbReference>
<feature type="region of interest" description="Disordered" evidence="1">
    <location>
        <begin position="1"/>
        <end position="42"/>
    </location>
</feature>
<dbReference type="WBParaSite" id="DME_0000769801-mRNA-1">
    <property type="protein sequence ID" value="DME_0000769801-mRNA-1"/>
    <property type="gene ID" value="DME_0000769801"/>
</dbReference>
<accession>A0A0N4UJ79</accession>
<gene>
    <name evidence="2" type="ORF">DME_LOCUS10132</name>
</gene>
<dbReference type="Proteomes" id="UP000038040">
    <property type="component" value="Unplaced"/>
</dbReference>
<feature type="compositionally biased region" description="Basic residues" evidence="1">
    <location>
        <begin position="19"/>
        <end position="31"/>
    </location>
</feature>
<protein>
    <submittedName>
        <fullName evidence="5">BHLH domain-containing protein</fullName>
    </submittedName>
</protein>
<evidence type="ECO:0000256" key="1">
    <source>
        <dbReference type="SAM" id="MobiDB-lite"/>
    </source>
</evidence>
<dbReference type="Proteomes" id="UP000274756">
    <property type="component" value="Unassembled WGS sequence"/>
</dbReference>
<dbReference type="InterPro" id="IPR036638">
    <property type="entry name" value="HLH_DNA-bd_sf"/>
</dbReference>
<keyword evidence="4" id="KW-1185">Reference proteome</keyword>
<feature type="compositionally biased region" description="Low complexity" evidence="1">
    <location>
        <begin position="1"/>
        <end position="18"/>
    </location>
</feature>
<dbReference type="Gene3D" id="4.10.280.10">
    <property type="entry name" value="Helix-loop-helix DNA-binding domain"/>
    <property type="match status" value="1"/>
</dbReference>
<organism evidence="3 5">
    <name type="scientific">Dracunculus medinensis</name>
    <name type="common">Guinea worm</name>
    <dbReference type="NCBI Taxonomy" id="318479"/>
    <lineage>
        <taxon>Eukaryota</taxon>
        <taxon>Metazoa</taxon>
        <taxon>Ecdysozoa</taxon>
        <taxon>Nematoda</taxon>
        <taxon>Chromadorea</taxon>
        <taxon>Rhabditida</taxon>
        <taxon>Spirurina</taxon>
        <taxon>Dracunculoidea</taxon>
        <taxon>Dracunculidae</taxon>
        <taxon>Dracunculus</taxon>
    </lineage>
</organism>
<proteinExistence type="predicted"/>
<sequence>MTNISTSSSSSPLPSHCRPSTRRQCRNRSRHQSSPYQPAYHRSSLISVKKDKIRKEYQEERLALIRLSQLIPNSNKNDSEYITIRNAINYIYYLQNKLKSSENVENVLPITETDLTKLLSKWSTKDKCCSN</sequence>
<reference evidence="5" key="1">
    <citation type="submission" date="2017-02" db="UniProtKB">
        <authorList>
            <consortium name="WormBaseParasite"/>
        </authorList>
    </citation>
    <scope>IDENTIFICATION</scope>
</reference>
<dbReference type="AlphaFoldDB" id="A0A0N4UJ79"/>
<evidence type="ECO:0000313" key="2">
    <source>
        <dbReference type="EMBL" id="VDN60159.1"/>
    </source>
</evidence>
<dbReference type="SUPFAM" id="SSF47459">
    <property type="entry name" value="HLH, helix-loop-helix DNA-binding domain"/>
    <property type="match status" value="1"/>
</dbReference>
<evidence type="ECO:0000313" key="3">
    <source>
        <dbReference type="Proteomes" id="UP000038040"/>
    </source>
</evidence>
<evidence type="ECO:0000313" key="4">
    <source>
        <dbReference type="Proteomes" id="UP000274756"/>
    </source>
</evidence>
<reference evidence="2 4" key="2">
    <citation type="submission" date="2018-11" db="EMBL/GenBank/DDBJ databases">
        <authorList>
            <consortium name="Pathogen Informatics"/>
        </authorList>
    </citation>
    <scope>NUCLEOTIDE SEQUENCE [LARGE SCALE GENOMIC DNA]</scope>
</reference>
<name>A0A0N4UJ79_DRAME</name>
<dbReference type="GO" id="GO:0046983">
    <property type="term" value="F:protein dimerization activity"/>
    <property type="evidence" value="ECO:0007669"/>
    <property type="project" value="InterPro"/>
</dbReference>